<protein>
    <submittedName>
        <fullName evidence="2">Uncharacterized protein</fullName>
    </submittedName>
</protein>
<dbReference type="AlphaFoldDB" id="A0A8K1CFV9"/>
<proteinExistence type="predicted"/>
<sequence>MMERHSPLRSVANVHSTRQGISMISSESMAPSVRSSSVSSRDVVFVTSAALVGFGSVPLLEAALAAKSRALGARVPAEAELTQHDMMMLMTSAALAITGFCALTLQWGQVPVKTMRKHALVLSMMALVFTSSLAALVDSIMQFQPEALPKWATKTVVLDEPTLEWKVNDLFCHAHGTRICSKDIFSAMHVFPLPKWPDTNEPIENYCTGFQESVRHWNHPPQKEVCRLCNAIKREDDVEGTRVLGQIGVPTESDVAWCGVYLTQYRTDVADHPSPYRTHTAKIQAMLHPRLTPCSLFLAPATARILLMWAIVATGGLLRWSYLLLSVRGDVSSIIKA</sequence>
<keyword evidence="1" id="KW-0812">Transmembrane</keyword>
<name>A0A8K1CFV9_PYTOL</name>
<accession>A0A8K1CFV9</accession>
<keyword evidence="3" id="KW-1185">Reference proteome</keyword>
<keyword evidence="1" id="KW-0472">Membrane</keyword>
<keyword evidence="1" id="KW-1133">Transmembrane helix</keyword>
<evidence type="ECO:0000313" key="2">
    <source>
        <dbReference type="EMBL" id="TMW62572.1"/>
    </source>
</evidence>
<dbReference type="Proteomes" id="UP000794436">
    <property type="component" value="Unassembled WGS sequence"/>
</dbReference>
<evidence type="ECO:0000256" key="1">
    <source>
        <dbReference type="SAM" id="Phobius"/>
    </source>
</evidence>
<dbReference type="OrthoDB" id="10633047at2759"/>
<evidence type="ECO:0000313" key="3">
    <source>
        <dbReference type="Proteomes" id="UP000794436"/>
    </source>
</evidence>
<feature type="transmembrane region" description="Helical" evidence="1">
    <location>
        <begin position="296"/>
        <end position="318"/>
    </location>
</feature>
<feature type="transmembrane region" description="Helical" evidence="1">
    <location>
        <begin position="86"/>
        <end position="107"/>
    </location>
</feature>
<feature type="transmembrane region" description="Helical" evidence="1">
    <location>
        <begin position="43"/>
        <end position="66"/>
    </location>
</feature>
<gene>
    <name evidence="2" type="ORF">Poli38472_005190</name>
</gene>
<organism evidence="2 3">
    <name type="scientific">Pythium oligandrum</name>
    <name type="common">Mycoparasitic fungus</name>
    <dbReference type="NCBI Taxonomy" id="41045"/>
    <lineage>
        <taxon>Eukaryota</taxon>
        <taxon>Sar</taxon>
        <taxon>Stramenopiles</taxon>
        <taxon>Oomycota</taxon>
        <taxon>Peronosporomycetes</taxon>
        <taxon>Pythiales</taxon>
        <taxon>Pythiaceae</taxon>
        <taxon>Pythium</taxon>
    </lineage>
</organism>
<dbReference type="EMBL" id="SPLM01000073">
    <property type="protein sequence ID" value="TMW62572.1"/>
    <property type="molecule type" value="Genomic_DNA"/>
</dbReference>
<reference evidence="2" key="1">
    <citation type="submission" date="2019-03" db="EMBL/GenBank/DDBJ databases">
        <title>Long read genome sequence of the mycoparasitic Pythium oligandrum ATCC 38472 isolated from sugarbeet rhizosphere.</title>
        <authorList>
            <person name="Gaulin E."/>
        </authorList>
    </citation>
    <scope>NUCLEOTIDE SEQUENCE</scope>
    <source>
        <strain evidence="2">ATCC 38472_TT</strain>
    </source>
</reference>
<feature type="transmembrane region" description="Helical" evidence="1">
    <location>
        <begin position="119"/>
        <end position="137"/>
    </location>
</feature>
<comment type="caution">
    <text evidence="2">The sequence shown here is derived from an EMBL/GenBank/DDBJ whole genome shotgun (WGS) entry which is preliminary data.</text>
</comment>